<reference evidence="1" key="2">
    <citation type="submission" date="2023-04" db="EMBL/GenBank/DDBJ databases">
        <authorList>
            <person name="Bruccoleri R.E."/>
            <person name="Oakeley E.J."/>
            <person name="Faust A.-M."/>
            <person name="Dessus-Babus S."/>
            <person name="Altorfer M."/>
            <person name="Burckhardt D."/>
            <person name="Oertli M."/>
            <person name="Naumann U."/>
            <person name="Petersen F."/>
            <person name="Wong J."/>
        </authorList>
    </citation>
    <scope>NUCLEOTIDE SEQUENCE</scope>
    <source>
        <strain evidence="1">GSM-AAB239-AS_SAM_17_03QT</strain>
        <tissue evidence="1">Leaf</tissue>
    </source>
</reference>
<comment type="caution">
    <text evidence="1">The sequence shown here is derived from an EMBL/GenBank/DDBJ whole genome shotgun (WGS) entry which is preliminary data.</text>
</comment>
<keyword evidence="2" id="KW-1185">Reference proteome</keyword>
<organism evidence="1 2">
    <name type="scientific">Iris pallida</name>
    <name type="common">Sweet iris</name>
    <dbReference type="NCBI Taxonomy" id="29817"/>
    <lineage>
        <taxon>Eukaryota</taxon>
        <taxon>Viridiplantae</taxon>
        <taxon>Streptophyta</taxon>
        <taxon>Embryophyta</taxon>
        <taxon>Tracheophyta</taxon>
        <taxon>Spermatophyta</taxon>
        <taxon>Magnoliopsida</taxon>
        <taxon>Liliopsida</taxon>
        <taxon>Asparagales</taxon>
        <taxon>Iridaceae</taxon>
        <taxon>Iridoideae</taxon>
        <taxon>Irideae</taxon>
        <taxon>Iris</taxon>
    </lineage>
</organism>
<proteinExistence type="predicted"/>
<accession>A0AAX6FN94</accession>
<reference evidence="1" key="1">
    <citation type="journal article" date="2023" name="GigaByte">
        <title>Genome assembly of the bearded iris, Iris pallida Lam.</title>
        <authorList>
            <person name="Bruccoleri R.E."/>
            <person name="Oakeley E.J."/>
            <person name="Faust A.M.E."/>
            <person name="Altorfer M."/>
            <person name="Dessus-Babus S."/>
            <person name="Burckhardt D."/>
            <person name="Oertli M."/>
            <person name="Naumann U."/>
            <person name="Petersen F."/>
            <person name="Wong J."/>
        </authorList>
    </citation>
    <scope>NUCLEOTIDE SEQUENCE</scope>
    <source>
        <strain evidence="1">GSM-AAB239-AS_SAM_17_03QT</strain>
    </source>
</reference>
<dbReference type="EMBL" id="JANAVB010027997">
    <property type="protein sequence ID" value="KAJ6817391.1"/>
    <property type="molecule type" value="Genomic_DNA"/>
</dbReference>
<dbReference type="AlphaFoldDB" id="A0AAX6FN94"/>
<evidence type="ECO:0000313" key="2">
    <source>
        <dbReference type="Proteomes" id="UP001140949"/>
    </source>
</evidence>
<protein>
    <submittedName>
        <fullName evidence="1">Uncharacterized protein</fullName>
    </submittedName>
</protein>
<sequence length="52" mass="5965">MKSLLLPRPPPRLVAFSAGCLAKPDVCRPLSYTYLYMTDVHICLTEWIISRK</sequence>
<gene>
    <name evidence="1" type="ORF">M6B38_412605</name>
</gene>
<dbReference type="Proteomes" id="UP001140949">
    <property type="component" value="Unassembled WGS sequence"/>
</dbReference>
<evidence type="ECO:0000313" key="1">
    <source>
        <dbReference type="EMBL" id="KAJ6817391.1"/>
    </source>
</evidence>
<name>A0AAX6FN94_IRIPA</name>